<organism evidence="12 13">
    <name type="scientific">Vibrio ziniensis</name>
    <dbReference type="NCBI Taxonomy" id="2711221"/>
    <lineage>
        <taxon>Bacteria</taxon>
        <taxon>Pseudomonadati</taxon>
        <taxon>Pseudomonadota</taxon>
        <taxon>Gammaproteobacteria</taxon>
        <taxon>Vibrionales</taxon>
        <taxon>Vibrionaceae</taxon>
        <taxon>Vibrio</taxon>
    </lineage>
</organism>
<dbReference type="SUPFAM" id="SSF55166">
    <property type="entry name" value="Hedgehog/DD-peptidase"/>
    <property type="match status" value="1"/>
</dbReference>
<dbReference type="PROSITE" id="PS51318">
    <property type="entry name" value="TAT"/>
    <property type="match status" value="1"/>
</dbReference>
<keyword evidence="6" id="KW-0378">Hydrolase</keyword>
<evidence type="ECO:0000256" key="5">
    <source>
        <dbReference type="ARBA" id="ARBA00022729"/>
    </source>
</evidence>
<keyword evidence="4" id="KW-0479">Metal-binding</keyword>
<keyword evidence="5" id="KW-0732">Signal</keyword>
<dbReference type="EMBL" id="CP049331">
    <property type="protein sequence ID" value="QIH41967.1"/>
    <property type="molecule type" value="Genomic_DNA"/>
</dbReference>
<evidence type="ECO:0000256" key="7">
    <source>
        <dbReference type="ARBA" id="ARBA00022833"/>
    </source>
</evidence>
<evidence type="ECO:0000256" key="1">
    <source>
        <dbReference type="ARBA" id="ARBA00001947"/>
    </source>
</evidence>
<comment type="pathway">
    <text evidence="2">Cell wall biogenesis; cell wall polysaccharide biosynthesis.</text>
</comment>
<dbReference type="NCBIfam" id="TIGR01409">
    <property type="entry name" value="TAT_signal_seq"/>
    <property type="match status" value="1"/>
</dbReference>
<dbReference type="InterPro" id="IPR010275">
    <property type="entry name" value="MepK"/>
</dbReference>
<dbReference type="CDD" id="cd14844">
    <property type="entry name" value="Zn-DD-carboxypeptidase_like"/>
    <property type="match status" value="1"/>
</dbReference>
<dbReference type="InterPro" id="IPR006311">
    <property type="entry name" value="TAT_signal"/>
</dbReference>
<comment type="cofactor">
    <cofactor evidence="1">
        <name>Zn(2+)</name>
        <dbReference type="ChEBI" id="CHEBI:29105"/>
    </cofactor>
</comment>
<reference evidence="12 13" key="1">
    <citation type="submission" date="2020-02" db="EMBL/GenBank/DDBJ databases">
        <title>A complete genome of a marine bacterium Vibrio sp. ZWAL4003 isolated from the mangrove sediment with the ability to degrade polysaccharides.</title>
        <authorList>
            <person name="Wu J."/>
            <person name="Qu W."/>
            <person name="Zeng R."/>
        </authorList>
    </citation>
    <scope>NUCLEOTIDE SEQUENCE [LARGE SCALE GENOMIC DNA]</scope>
    <source>
        <strain evidence="12 13">ZWAL4003</strain>
    </source>
</reference>
<evidence type="ECO:0000313" key="12">
    <source>
        <dbReference type="EMBL" id="QIH41967.1"/>
    </source>
</evidence>
<comment type="similarity">
    <text evidence="10">Belongs to the peptidase M15 family.</text>
</comment>
<dbReference type="GO" id="GO:0071555">
    <property type="term" value="P:cell wall organization"/>
    <property type="evidence" value="ECO:0007669"/>
    <property type="project" value="UniProtKB-KW"/>
</dbReference>
<dbReference type="GO" id="GO:0046872">
    <property type="term" value="F:metal ion binding"/>
    <property type="evidence" value="ECO:0007669"/>
    <property type="project" value="UniProtKB-KW"/>
</dbReference>
<dbReference type="PANTHER" id="PTHR37425">
    <property type="match status" value="1"/>
</dbReference>
<evidence type="ECO:0000256" key="3">
    <source>
        <dbReference type="ARBA" id="ARBA00022670"/>
    </source>
</evidence>
<proteinExistence type="inferred from homology"/>
<keyword evidence="13" id="KW-1185">Reference proteome</keyword>
<dbReference type="RefSeq" id="WP_165311546.1">
    <property type="nucleotide sequence ID" value="NZ_CP049331.1"/>
</dbReference>
<dbReference type="GO" id="GO:0008237">
    <property type="term" value="F:metallopeptidase activity"/>
    <property type="evidence" value="ECO:0007669"/>
    <property type="project" value="UniProtKB-KW"/>
</dbReference>
<keyword evidence="9" id="KW-0961">Cell wall biogenesis/degradation</keyword>
<accession>A0A6G7CIM8</accession>
<evidence type="ECO:0000256" key="2">
    <source>
        <dbReference type="ARBA" id="ARBA00004776"/>
    </source>
</evidence>
<dbReference type="KEGG" id="vzi:G5S32_08175"/>
<name>A0A6G7CIM8_9VIBR</name>
<sequence length="183" mass="20400">MIVSRRDFLKFAGSGLVVAACAPTIAQASLPVEPRVLALNNLHTGETLESCYFNGHRYVRSELKRLNHICRDFRRNEVYPMDKGLFDQLTRIQTLIGCEAEVQIISGYRSPATNEMLRNNSNGGVAQKSYHMLGKAFDFRLDGVSLKQVHEAALSLNVGGVGYYPRSGFVHIDTGPVRRWQGS</sequence>
<dbReference type="InterPro" id="IPR009045">
    <property type="entry name" value="Zn_M74/Hedgehog-like"/>
</dbReference>
<dbReference type="GO" id="GO:0006508">
    <property type="term" value="P:proteolysis"/>
    <property type="evidence" value="ECO:0007669"/>
    <property type="project" value="UniProtKB-KW"/>
</dbReference>
<dbReference type="Proteomes" id="UP000503003">
    <property type="component" value="Chromosome 1"/>
</dbReference>
<dbReference type="PANTHER" id="PTHR37425:SF1">
    <property type="entry name" value="OUTER MEMBRANE PROTEIN"/>
    <property type="match status" value="1"/>
</dbReference>
<gene>
    <name evidence="12" type="ORF">G5S32_08175</name>
</gene>
<evidence type="ECO:0000313" key="13">
    <source>
        <dbReference type="Proteomes" id="UP000503003"/>
    </source>
</evidence>
<keyword evidence="3" id="KW-0645">Protease</keyword>
<protein>
    <recommendedName>
        <fullName evidence="11">Murein endopeptidase K</fullName>
    </recommendedName>
</protein>
<keyword evidence="8" id="KW-0482">Metalloprotease</keyword>
<dbReference type="Pfam" id="PF05951">
    <property type="entry name" value="Peptidase_M15_2"/>
    <property type="match status" value="1"/>
</dbReference>
<dbReference type="AlphaFoldDB" id="A0A6G7CIM8"/>
<evidence type="ECO:0000256" key="6">
    <source>
        <dbReference type="ARBA" id="ARBA00022801"/>
    </source>
</evidence>
<evidence type="ECO:0000256" key="10">
    <source>
        <dbReference type="ARBA" id="ARBA00093448"/>
    </source>
</evidence>
<evidence type="ECO:0000256" key="9">
    <source>
        <dbReference type="ARBA" id="ARBA00023316"/>
    </source>
</evidence>
<evidence type="ECO:0000256" key="4">
    <source>
        <dbReference type="ARBA" id="ARBA00022723"/>
    </source>
</evidence>
<evidence type="ECO:0000256" key="8">
    <source>
        <dbReference type="ARBA" id="ARBA00023049"/>
    </source>
</evidence>
<evidence type="ECO:0000256" key="11">
    <source>
        <dbReference type="ARBA" id="ARBA00093666"/>
    </source>
</evidence>
<dbReference type="Gene3D" id="3.30.1380.10">
    <property type="match status" value="1"/>
</dbReference>
<dbReference type="PROSITE" id="PS51257">
    <property type="entry name" value="PROKAR_LIPOPROTEIN"/>
    <property type="match status" value="1"/>
</dbReference>
<keyword evidence="7" id="KW-0862">Zinc</keyword>
<dbReference type="InterPro" id="IPR019546">
    <property type="entry name" value="TAT_signal_bac_arc"/>
</dbReference>